<reference evidence="3" key="2">
    <citation type="submission" date="2025-09" db="UniProtKB">
        <authorList>
            <consortium name="Ensembl"/>
        </authorList>
    </citation>
    <scope>IDENTIFICATION</scope>
</reference>
<dbReference type="PANTHER" id="PTHR46791">
    <property type="entry name" value="EXPRESSED PROTEIN"/>
    <property type="match status" value="1"/>
</dbReference>
<evidence type="ECO:0000313" key="3">
    <source>
        <dbReference type="Ensembl" id="ENSSANP00000100324.1"/>
    </source>
</evidence>
<organism evidence="3 4">
    <name type="scientific">Sinocyclocheilus anshuiensis</name>
    <dbReference type="NCBI Taxonomy" id="1608454"/>
    <lineage>
        <taxon>Eukaryota</taxon>
        <taxon>Metazoa</taxon>
        <taxon>Chordata</taxon>
        <taxon>Craniata</taxon>
        <taxon>Vertebrata</taxon>
        <taxon>Euteleostomi</taxon>
        <taxon>Actinopterygii</taxon>
        <taxon>Neopterygii</taxon>
        <taxon>Teleostei</taxon>
        <taxon>Ostariophysi</taxon>
        <taxon>Cypriniformes</taxon>
        <taxon>Cyprinidae</taxon>
        <taxon>Cyprininae</taxon>
        <taxon>Sinocyclocheilus</taxon>
    </lineage>
</organism>
<evidence type="ECO:0000256" key="1">
    <source>
        <dbReference type="SAM" id="SignalP"/>
    </source>
</evidence>
<dbReference type="Pfam" id="PF24764">
    <property type="entry name" value="rva_4"/>
    <property type="match status" value="1"/>
</dbReference>
<feature type="signal peptide" evidence="1">
    <location>
        <begin position="1"/>
        <end position="24"/>
    </location>
</feature>
<dbReference type="Ensembl" id="ENSSANT00000106503.1">
    <property type="protein sequence ID" value="ENSSANP00000100324.1"/>
    <property type="gene ID" value="ENSSANG00000049323.1"/>
</dbReference>
<name>A0A671SWY5_9TELE</name>
<feature type="domain" description="Integrase core" evidence="2">
    <location>
        <begin position="136"/>
        <end position="272"/>
    </location>
</feature>
<dbReference type="Proteomes" id="UP000472260">
    <property type="component" value="Unassembled WGS sequence"/>
</dbReference>
<keyword evidence="1" id="KW-0732">Signal</keyword>
<dbReference type="PANTHER" id="PTHR46791:SF5">
    <property type="entry name" value="CLR5 DOMAIN-CONTAINING PROTEIN-RELATED"/>
    <property type="match status" value="1"/>
</dbReference>
<dbReference type="InterPro" id="IPR058913">
    <property type="entry name" value="Integrase_dom_put"/>
</dbReference>
<feature type="chain" id="PRO_5025425866" description="Integrase core domain-containing protein" evidence="1">
    <location>
        <begin position="25"/>
        <end position="357"/>
    </location>
</feature>
<accession>A0A671SWY5</accession>
<dbReference type="AlphaFoldDB" id="A0A671SWY5"/>
<keyword evidence="4" id="KW-1185">Reference proteome</keyword>
<evidence type="ECO:0000313" key="4">
    <source>
        <dbReference type="Proteomes" id="UP000472260"/>
    </source>
</evidence>
<evidence type="ECO:0000259" key="2">
    <source>
        <dbReference type="Pfam" id="PF24764"/>
    </source>
</evidence>
<proteinExistence type="predicted"/>
<reference evidence="3" key="1">
    <citation type="submission" date="2025-08" db="UniProtKB">
        <authorList>
            <consortium name="Ensembl"/>
        </authorList>
    </citation>
    <scope>IDENTIFICATION</scope>
</reference>
<protein>
    <recommendedName>
        <fullName evidence="2">Integrase core domain-containing protein</fullName>
    </recommendedName>
</protein>
<sequence>MYIFLDILLCFLGSSINQAPRADGASLYSISQDQLQFLVSCNFTVAEMASILHLHDLVKEIVGRNWQIGPESVRARLFGQGVLVQRHRVRASVLRTDPAAAAQRALTQRLYRRAYHVAGPNSLWHVDGNHKLIRYAVQKYGVPSRVRCDHGGENNFICAFMELYRGFRRGGAIRGSSTHNQRIERLWGDLWKGITNTYYDLFSFLEEENIIDINNEMHLWALHFVYIPRIIRDLRLFAAQWNNHGLRTERRQTQCQIFVRGCLSLQNSSLTAIWDIFATPTEPLASSTSPATGQSFRASSEAQSLFRWQERVHVPDTLFELEQNRLLQLVEQCDPLGEDRGLLGIPILQRVLAFLRQ</sequence>